<dbReference type="Gene3D" id="3.30.560.10">
    <property type="entry name" value="Glucose Oxidase, domain 3"/>
    <property type="match status" value="1"/>
</dbReference>
<evidence type="ECO:0000313" key="5">
    <source>
        <dbReference type="RefSeq" id="XP_046597572.1"/>
    </source>
</evidence>
<evidence type="ECO:0000259" key="2">
    <source>
        <dbReference type="PROSITE" id="PS00624"/>
    </source>
</evidence>
<dbReference type="InterPro" id="IPR036188">
    <property type="entry name" value="FAD/NAD-bd_sf"/>
</dbReference>
<dbReference type="RefSeq" id="XP_046597566.1">
    <property type="nucleotide sequence ID" value="XM_046741610.1"/>
</dbReference>
<proteinExistence type="inferred from homology"/>
<dbReference type="InterPro" id="IPR000172">
    <property type="entry name" value="GMC_OxRdtase_N"/>
</dbReference>
<dbReference type="Pfam" id="PF00732">
    <property type="entry name" value="GMC_oxred_N"/>
    <property type="match status" value="1"/>
</dbReference>
<evidence type="ECO:0000313" key="3">
    <source>
        <dbReference type="Proteomes" id="UP000829291"/>
    </source>
</evidence>
<dbReference type="InterPro" id="IPR007867">
    <property type="entry name" value="GMC_OxRtase_C"/>
</dbReference>
<dbReference type="PROSITE" id="PS00624">
    <property type="entry name" value="GMC_OXRED_2"/>
    <property type="match status" value="1"/>
</dbReference>
<dbReference type="PANTHER" id="PTHR11552">
    <property type="entry name" value="GLUCOSE-METHANOL-CHOLINE GMC OXIDOREDUCTASE"/>
    <property type="match status" value="1"/>
</dbReference>
<protein>
    <submittedName>
        <fullName evidence="4 5">Glucose dehydrogenase [FAD, quinone]-like isoform X1</fullName>
    </submittedName>
</protein>
<evidence type="ECO:0000256" key="1">
    <source>
        <dbReference type="ARBA" id="ARBA00010790"/>
    </source>
</evidence>
<gene>
    <name evidence="4 5" type="primary">LOC124294742</name>
</gene>
<dbReference type="Gene3D" id="3.50.50.60">
    <property type="entry name" value="FAD/NAD(P)-binding domain"/>
    <property type="match status" value="1"/>
</dbReference>
<name>A0ABM3GBC9_NEOLC</name>
<sequence>MLDMSNTPNICESQGSTSCCRITTSHIETAYSFLDGTRTNGTPNRLHRFLIAVLQMEYNYISPETCNAGLLGPSLVNLYNVTSYYFFLSILETFVRRKQEIAQTCERITPIHTPDAEYDFIVVGGGAAGSVIAARLSENPFWKVLLIEAGPDEPVGLSIPGLGSVISRSSIEWGYQSINENYACLSSNGSCPIPAAKALGGGMAENAMIYLRGGPFIFDQWAAMGNEGWSWEDVLPFFKKSENNGDIDSVGREYHGTDGPLFVERFPSKPLLANVILEAAEEAGFGVSNDLNGNDNIGFAIVQTTSHHGARRSSAAAFLRPIRHRTNLHITLNSTCTRVIIENGQAVGVEYYKVGKFYTVRASKEVIVSAGAVGSPHLLLLSGVGPEEDLKYKGIDVVEDLPGVGCNFHDHMMYQVAFTVDEPDVYDSKWAALAEYIGFQTGPLSNSGLPQVAGALSSGITTPDLPDIHIVIAGYCNSFELCGMGALSNDGKREIVFSAGYEHPKCRGKISLASSDPFEYPSIWVNYLCDPNDVAGVVRAIEYSLELVDTPAIKAYNMTLAETPLEACSNYTFASTKYWECAVHHNAIGEYHISGSCKMGPSSDPLAVVDPRLRVYGIQGLRVADASIMPQVTIANTAASCVMIGERAAHMIKQDWNYTDAI</sequence>
<keyword evidence="3" id="KW-1185">Reference proteome</keyword>
<evidence type="ECO:0000313" key="4">
    <source>
        <dbReference type="RefSeq" id="XP_046597566.1"/>
    </source>
</evidence>
<dbReference type="Pfam" id="PF05199">
    <property type="entry name" value="GMC_oxred_C"/>
    <property type="match status" value="1"/>
</dbReference>
<dbReference type="Proteomes" id="UP000829291">
    <property type="component" value="Chromosome 1"/>
</dbReference>
<accession>A0ABM3GBC9</accession>
<organism evidence="3 4">
    <name type="scientific">Neodiprion lecontei</name>
    <name type="common">Redheaded pine sawfly</name>
    <dbReference type="NCBI Taxonomy" id="441921"/>
    <lineage>
        <taxon>Eukaryota</taxon>
        <taxon>Metazoa</taxon>
        <taxon>Ecdysozoa</taxon>
        <taxon>Arthropoda</taxon>
        <taxon>Hexapoda</taxon>
        <taxon>Insecta</taxon>
        <taxon>Pterygota</taxon>
        <taxon>Neoptera</taxon>
        <taxon>Endopterygota</taxon>
        <taxon>Hymenoptera</taxon>
        <taxon>Tenthredinoidea</taxon>
        <taxon>Diprionidae</taxon>
        <taxon>Diprioninae</taxon>
        <taxon>Neodiprion</taxon>
    </lineage>
</organism>
<dbReference type="InterPro" id="IPR012132">
    <property type="entry name" value="GMC_OxRdtase"/>
</dbReference>
<dbReference type="SUPFAM" id="SSF54373">
    <property type="entry name" value="FAD-linked reductases, C-terminal domain"/>
    <property type="match status" value="1"/>
</dbReference>
<dbReference type="RefSeq" id="XP_046597572.1">
    <property type="nucleotide sequence ID" value="XM_046741616.1"/>
</dbReference>
<reference evidence="4 5" key="1">
    <citation type="submission" date="2025-05" db="UniProtKB">
        <authorList>
            <consortium name="RefSeq"/>
        </authorList>
    </citation>
    <scope>IDENTIFICATION</scope>
    <source>
        <tissue evidence="4 5">Thorax and Abdomen</tissue>
    </source>
</reference>
<dbReference type="PIRSF" id="PIRSF000137">
    <property type="entry name" value="Alcohol_oxidase"/>
    <property type="match status" value="1"/>
</dbReference>
<comment type="similarity">
    <text evidence="1">Belongs to the GMC oxidoreductase family.</text>
</comment>
<feature type="domain" description="Glucose-methanol-choline oxidoreductase N-terminal" evidence="2">
    <location>
        <begin position="371"/>
        <end position="385"/>
    </location>
</feature>
<dbReference type="GeneID" id="124294742"/>
<dbReference type="PANTHER" id="PTHR11552:SF217">
    <property type="entry name" value="GLUCOSE DEHYDROGENASE [FAD, QUINONE]"/>
    <property type="match status" value="1"/>
</dbReference>
<dbReference type="SUPFAM" id="SSF51905">
    <property type="entry name" value="FAD/NAD(P)-binding domain"/>
    <property type="match status" value="1"/>
</dbReference>